<dbReference type="Pfam" id="PF00665">
    <property type="entry name" value="rve"/>
    <property type="match status" value="1"/>
</dbReference>
<sequence>MTSLKSDGRKNIEKQRLVEELHAPARRNFPRRHVIVRGYDDLWQADIVEMRPYSRFNGGYHYILTVIDVLSKYAWAAPLKGKGGSETANAVAEIIRHSGRCPSNLQTDMGKEFYNADVQRLVKKHGINHYSTYSGYTPNWTTEVFKIVKVQRTNPVTYLLEDYRGKSISGGFYEHELHRATYPDVYLVEKVLRRRGDEVYVKWLGFDGSHNSWISKDNVI</sequence>
<evidence type="ECO:0000313" key="3">
    <source>
        <dbReference type="Proteomes" id="UP000504618"/>
    </source>
</evidence>
<accession>A0A6J1RND7</accession>
<dbReference type="InterPro" id="IPR036397">
    <property type="entry name" value="RNaseH_sf"/>
</dbReference>
<gene>
    <name evidence="4" type="primary">LOC112468984</name>
</gene>
<dbReference type="Gene3D" id="2.40.50.40">
    <property type="match status" value="1"/>
</dbReference>
<dbReference type="PROSITE" id="PS50994">
    <property type="entry name" value="INTEGRASE"/>
    <property type="match status" value="1"/>
</dbReference>
<evidence type="ECO:0000313" key="4">
    <source>
        <dbReference type="RefSeq" id="XP_024894190.1"/>
    </source>
</evidence>
<dbReference type="InterPro" id="IPR012337">
    <property type="entry name" value="RNaseH-like_sf"/>
</dbReference>
<feature type="domain" description="Integrase catalytic" evidence="2">
    <location>
        <begin position="26"/>
        <end position="132"/>
    </location>
</feature>
<keyword evidence="3" id="KW-1185">Reference proteome</keyword>
<dbReference type="SUPFAM" id="SSF53098">
    <property type="entry name" value="Ribonuclease H-like"/>
    <property type="match status" value="1"/>
</dbReference>
<dbReference type="GO" id="GO:0015074">
    <property type="term" value="P:DNA integration"/>
    <property type="evidence" value="ECO:0007669"/>
    <property type="project" value="InterPro"/>
</dbReference>
<proteinExistence type="predicted"/>
<dbReference type="PANTHER" id="PTHR46585">
    <property type="entry name" value="INTEGRASE CORE DOMAIN CONTAINING PROTEIN"/>
    <property type="match status" value="1"/>
</dbReference>
<dbReference type="SUPFAM" id="SSF54160">
    <property type="entry name" value="Chromo domain-like"/>
    <property type="match status" value="1"/>
</dbReference>
<protein>
    <submittedName>
        <fullName evidence="4">Uncharacterized protein LOC112468984</fullName>
    </submittedName>
</protein>
<evidence type="ECO:0000259" key="1">
    <source>
        <dbReference type="PROSITE" id="PS50013"/>
    </source>
</evidence>
<dbReference type="GeneID" id="112468984"/>
<dbReference type="AlphaFoldDB" id="A0A6J1RND7"/>
<reference evidence="4" key="1">
    <citation type="submission" date="2025-08" db="UniProtKB">
        <authorList>
            <consortium name="RefSeq"/>
        </authorList>
    </citation>
    <scope>IDENTIFICATION</scope>
    <source>
        <tissue evidence="4">Whole body</tissue>
    </source>
</reference>
<dbReference type="Proteomes" id="UP000504618">
    <property type="component" value="Unplaced"/>
</dbReference>
<dbReference type="GO" id="GO:0005694">
    <property type="term" value="C:chromosome"/>
    <property type="evidence" value="ECO:0007669"/>
    <property type="project" value="UniProtKB-ARBA"/>
</dbReference>
<dbReference type="Gene3D" id="3.30.420.10">
    <property type="entry name" value="Ribonuclease H-like superfamily/Ribonuclease H"/>
    <property type="match status" value="1"/>
</dbReference>
<dbReference type="RefSeq" id="XP_024894190.1">
    <property type="nucleotide sequence ID" value="XM_025038422.1"/>
</dbReference>
<evidence type="ECO:0000259" key="2">
    <source>
        <dbReference type="PROSITE" id="PS50994"/>
    </source>
</evidence>
<name>A0A6J1RND7_9HYME</name>
<dbReference type="OrthoDB" id="6343797at2759"/>
<dbReference type="InterPro" id="IPR016197">
    <property type="entry name" value="Chromo-like_dom_sf"/>
</dbReference>
<dbReference type="GO" id="GO:0003676">
    <property type="term" value="F:nucleic acid binding"/>
    <property type="evidence" value="ECO:0007669"/>
    <property type="project" value="InterPro"/>
</dbReference>
<feature type="domain" description="Chromo" evidence="1">
    <location>
        <begin position="186"/>
        <end position="220"/>
    </location>
</feature>
<dbReference type="CDD" id="cd00024">
    <property type="entry name" value="CD_CSD"/>
    <property type="match status" value="1"/>
</dbReference>
<dbReference type="PROSITE" id="PS50013">
    <property type="entry name" value="CHROMO_2"/>
    <property type="match status" value="1"/>
</dbReference>
<organism evidence="3 4">
    <name type="scientific">Temnothorax curvispinosus</name>
    <dbReference type="NCBI Taxonomy" id="300111"/>
    <lineage>
        <taxon>Eukaryota</taxon>
        <taxon>Metazoa</taxon>
        <taxon>Ecdysozoa</taxon>
        <taxon>Arthropoda</taxon>
        <taxon>Hexapoda</taxon>
        <taxon>Insecta</taxon>
        <taxon>Pterygota</taxon>
        <taxon>Neoptera</taxon>
        <taxon>Endopterygota</taxon>
        <taxon>Hymenoptera</taxon>
        <taxon>Apocrita</taxon>
        <taxon>Aculeata</taxon>
        <taxon>Formicoidea</taxon>
        <taxon>Formicidae</taxon>
        <taxon>Myrmicinae</taxon>
        <taxon>Temnothorax</taxon>
    </lineage>
</organism>
<dbReference type="InterPro" id="IPR000953">
    <property type="entry name" value="Chromo/chromo_shadow_dom"/>
</dbReference>
<dbReference type="PANTHER" id="PTHR46585:SF1">
    <property type="entry name" value="CHROMO DOMAIN-CONTAINING PROTEIN"/>
    <property type="match status" value="1"/>
</dbReference>
<dbReference type="InterPro" id="IPR001584">
    <property type="entry name" value="Integrase_cat-core"/>
</dbReference>